<feature type="region of interest" description="Disordered" evidence="4">
    <location>
        <begin position="365"/>
        <end position="682"/>
    </location>
</feature>
<dbReference type="Proteomes" id="UP000223968">
    <property type="component" value="Unassembled WGS sequence"/>
</dbReference>
<feature type="compositionally biased region" description="Basic and acidic residues" evidence="4">
    <location>
        <begin position="748"/>
        <end position="767"/>
    </location>
</feature>
<evidence type="ECO:0000256" key="2">
    <source>
        <dbReference type="ARBA" id="ARBA00022490"/>
    </source>
</evidence>
<evidence type="ECO:0000256" key="1">
    <source>
        <dbReference type="ARBA" id="ARBA00004245"/>
    </source>
</evidence>
<keyword evidence="3" id="KW-0206">Cytoskeleton</keyword>
<feature type="region of interest" description="Disordered" evidence="4">
    <location>
        <begin position="1118"/>
        <end position="1205"/>
    </location>
</feature>
<feature type="compositionally biased region" description="Polar residues" evidence="4">
    <location>
        <begin position="1165"/>
        <end position="1186"/>
    </location>
</feature>
<dbReference type="STRING" id="1447875.A0A2B7XSM1"/>
<reference evidence="6 7" key="1">
    <citation type="submission" date="2017-10" db="EMBL/GenBank/DDBJ databases">
        <title>Comparative genomics in systemic dimorphic fungi from Ajellomycetaceae.</title>
        <authorList>
            <person name="Munoz J.F."/>
            <person name="Mcewen J.G."/>
            <person name="Clay O.K."/>
            <person name="Cuomo C.A."/>
        </authorList>
    </citation>
    <scope>NUCLEOTIDE SEQUENCE [LARGE SCALE GENOMIC DNA]</scope>
    <source>
        <strain evidence="6 7">UAMH5409</strain>
    </source>
</reference>
<name>A0A2B7XSM1_9EURO</name>
<comment type="subcellular location">
    <subcellularLocation>
        <location evidence="1">Cytoplasm</location>
        <location evidence="1">Cytoskeleton</location>
    </subcellularLocation>
</comment>
<proteinExistence type="predicted"/>
<sequence>MAENPFTTLTPSLRLHPSTDPTTPTRSPPRSPTRPRTRPPDRTVSSFTCASDPLLANLSPESTLAALSATDAVRTNGRAESILSKAIAEATSAERGLAVRAAVIGQKLKQWHAEVLSWGWPQKRDAGLGKGFIPPKTDRACSDDGWKRYLGCLPAAIVEQHEGRIEAIKSEMETLDVEELKEHVLDAHIPSRSRPSSSNSTWSTNTNTLSYVQLSDFTAVITATILQALPYLSKLNILLNIWEVRLTVLHQIPGLLDALGRTKADIDGALDRLKTGLLPELEDPLFTKSSYGSIRHKLEDKVLAVGGKMDRILDSLEGQEDALPDSWIDDMEAIEAGFATWAFEAEKMAAENDFRRLCPPQLATKVESIKTKEPEEKGRKTSTTHKAISEAERDQNDKESNSQNRNELPTRALNELEPPETPNNPDPVPGNAGSSSPIVIQRNPPSPLPVSNPPEHPNTPSHPDPTSSNVASPSSIVIHRTPPSPPLRPQIRSSDICKHQHSVGENTHTDSSAAIKSNEEKLNIQNAQDLSSPRPSTPTKSITHKKITTPSSPCISESVEKQQNNNNPLELSTKPYENHVSSEYPESAHLATPEKPSRASLTATSSPHNPDSPPEYGSQGNTTSVAVSFSNSSPEAGTNEPATPRSPQPNATPHASPYNVAYRSISSSPMAADSSPNRLSKSRTEALKLDTISRRRDSIVSLASTIGSGFSYGSNPEIQHAQVAESHGSPIIVESPGGFFTNAPKSPWAHEQHGDNIARTKSNDTKPHPASPPRPTVQRTMSLPLERFIEGDSEINRDMDEFGELKDSPKVKKASSASIEVLPKTELRSIIVSNRLSMGPPDGKKSMPDLRRTLSSASLLSDHRFNDKYNSLHPSHFRGPRVSTSSESLPSTAEEPSPPVEVSDCKDDVERSVSPAPPSLPPRSSKRLSKLLNPTASVSSQKQKKVPPPLNSALFPKDAPGKSIASPSTTPRLPQDHLEEKISSILTTIPARIHLASEPESNNSTPRAPEIPFSTPRRERLRSESPVSTRSNTPTPSLTLTPAFSRSRRHHAHHDDDSAIRLYHLHRGGKSAPVKLFVRSVGEDGERVMVRVGGGWADLGEYLREYAVHHGRRNVSDGKFEVRGLPNTSPPNYTSQSKLAPVRGSTGRTTPVSRPGSAFEIRPPSSLSIRKTRRSVTPSDAPTLTAANIEKASENPGNSSTSGPFSFFSSARRRLSTSSNASMSVASAYGSEYASTPLGLAGPNPKSRQVSISPESEAWVEDVIGRARRTSATLRSERSYGNLSRFRPDVLQEEAVEIGHRSVSDTGAGSKRVYLRGLERGRDCKD</sequence>
<evidence type="ECO:0000313" key="6">
    <source>
        <dbReference type="EMBL" id="PGH11763.1"/>
    </source>
</evidence>
<evidence type="ECO:0000313" key="7">
    <source>
        <dbReference type="Proteomes" id="UP000223968"/>
    </source>
</evidence>
<feature type="compositionally biased region" description="Polar residues" evidence="4">
    <location>
        <begin position="618"/>
        <end position="636"/>
    </location>
</feature>
<feature type="compositionally biased region" description="Basic and acidic residues" evidence="4">
    <location>
        <begin position="387"/>
        <end position="400"/>
    </location>
</feature>
<feature type="compositionally biased region" description="Pro residues" evidence="4">
    <location>
        <begin position="419"/>
        <end position="428"/>
    </location>
</feature>
<feature type="domain" description="GAR" evidence="5">
    <location>
        <begin position="1035"/>
        <end position="1110"/>
    </location>
</feature>
<dbReference type="GO" id="GO:0005856">
    <property type="term" value="C:cytoskeleton"/>
    <property type="evidence" value="ECO:0007669"/>
    <property type="project" value="UniProtKB-SubCell"/>
</dbReference>
<organism evidence="6 7">
    <name type="scientific">Helicocarpus griseus UAMH5409</name>
    <dbReference type="NCBI Taxonomy" id="1447875"/>
    <lineage>
        <taxon>Eukaryota</taxon>
        <taxon>Fungi</taxon>
        <taxon>Dikarya</taxon>
        <taxon>Ascomycota</taxon>
        <taxon>Pezizomycotina</taxon>
        <taxon>Eurotiomycetes</taxon>
        <taxon>Eurotiomycetidae</taxon>
        <taxon>Onygenales</taxon>
        <taxon>Ajellomycetaceae</taxon>
        <taxon>Helicocarpus</taxon>
    </lineage>
</organism>
<feature type="compositionally biased region" description="Basic and acidic residues" evidence="4">
    <location>
        <begin position="842"/>
        <end position="852"/>
    </location>
</feature>
<feature type="region of interest" description="Disordered" evidence="4">
    <location>
        <begin position="1"/>
        <end position="46"/>
    </location>
</feature>
<accession>A0A2B7XSM1</accession>
<dbReference type="Pfam" id="PF02187">
    <property type="entry name" value="GAS2"/>
    <property type="match status" value="1"/>
</dbReference>
<feature type="compositionally biased region" description="Polar residues" evidence="4">
    <location>
        <begin position="523"/>
        <end position="541"/>
    </location>
</feature>
<dbReference type="GO" id="GO:0008017">
    <property type="term" value="F:microtubule binding"/>
    <property type="evidence" value="ECO:0007669"/>
    <property type="project" value="InterPro"/>
</dbReference>
<feature type="compositionally biased region" description="Low complexity" evidence="4">
    <location>
        <begin position="664"/>
        <end position="676"/>
    </location>
</feature>
<feature type="compositionally biased region" description="Polar residues" evidence="4">
    <location>
        <begin position="464"/>
        <end position="475"/>
    </location>
</feature>
<keyword evidence="7" id="KW-1185">Reference proteome</keyword>
<dbReference type="InterPro" id="IPR036534">
    <property type="entry name" value="GAR_dom_sf"/>
</dbReference>
<protein>
    <recommendedName>
        <fullName evidence="5">GAR domain-containing protein</fullName>
    </recommendedName>
</protein>
<comment type="caution">
    <text evidence="6">The sequence shown here is derived from an EMBL/GenBank/DDBJ whole genome shotgun (WGS) entry which is preliminary data.</text>
</comment>
<dbReference type="OrthoDB" id="5409589at2759"/>
<feature type="compositionally biased region" description="Polar residues" evidence="4">
    <location>
        <begin position="503"/>
        <end position="515"/>
    </location>
</feature>
<dbReference type="InterPro" id="IPR003108">
    <property type="entry name" value="GAR_dom"/>
</dbReference>
<feature type="compositionally biased region" description="Low complexity" evidence="4">
    <location>
        <begin position="1028"/>
        <end position="1045"/>
    </location>
</feature>
<dbReference type="SUPFAM" id="SSF143575">
    <property type="entry name" value="GAS2 domain-like"/>
    <property type="match status" value="1"/>
</dbReference>
<feature type="compositionally biased region" description="Polar residues" evidence="4">
    <location>
        <begin position="1"/>
        <end position="11"/>
    </location>
</feature>
<dbReference type="PROSITE" id="PS51460">
    <property type="entry name" value="GAR"/>
    <property type="match status" value="1"/>
</dbReference>
<feature type="region of interest" description="Disordered" evidence="4">
    <location>
        <begin position="831"/>
        <end position="975"/>
    </location>
</feature>
<feature type="compositionally biased region" description="Pro residues" evidence="4">
    <location>
        <begin position="444"/>
        <end position="463"/>
    </location>
</feature>
<gene>
    <name evidence="6" type="ORF">AJ79_04664</name>
</gene>
<feature type="compositionally biased region" description="Basic and acidic residues" evidence="4">
    <location>
        <begin position="367"/>
        <end position="379"/>
    </location>
</feature>
<feature type="compositionally biased region" description="Polar residues" evidence="4">
    <location>
        <begin position="548"/>
        <end position="570"/>
    </location>
</feature>
<feature type="compositionally biased region" description="Polar residues" evidence="4">
    <location>
        <begin position="599"/>
        <end position="609"/>
    </location>
</feature>
<feature type="compositionally biased region" description="Low complexity" evidence="4">
    <location>
        <begin position="1195"/>
        <end position="1205"/>
    </location>
</feature>
<feature type="region of interest" description="Disordered" evidence="4">
    <location>
        <begin position="996"/>
        <end position="1055"/>
    </location>
</feature>
<feature type="compositionally biased region" description="Polar residues" evidence="4">
    <location>
        <begin position="1126"/>
        <end position="1138"/>
    </location>
</feature>
<feature type="region of interest" description="Disordered" evidence="4">
    <location>
        <begin position="730"/>
        <end position="819"/>
    </location>
</feature>
<evidence type="ECO:0000259" key="5">
    <source>
        <dbReference type="PROSITE" id="PS51460"/>
    </source>
</evidence>
<feature type="compositionally biased region" description="Polar residues" evidence="4">
    <location>
        <begin position="882"/>
        <end position="891"/>
    </location>
</feature>
<dbReference type="Gene3D" id="3.30.920.20">
    <property type="entry name" value="Gas2-like domain"/>
    <property type="match status" value="1"/>
</dbReference>
<keyword evidence="2" id="KW-0963">Cytoplasm</keyword>
<evidence type="ECO:0000256" key="3">
    <source>
        <dbReference type="ARBA" id="ARBA00023212"/>
    </source>
</evidence>
<feature type="compositionally biased region" description="Basic and acidic residues" evidence="4">
    <location>
        <begin position="787"/>
        <end position="810"/>
    </location>
</feature>
<evidence type="ECO:0000256" key="4">
    <source>
        <dbReference type="SAM" id="MobiDB-lite"/>
    </source>
</evidence>
<dbReference type="EMBL" id="PDNB01000068">
    <property type="protein sequence ID" value="PGH11763.1"/>
    <property type="molecule type" value="Genomic_DNA"/>
</dbReference>